<feature type="compositionally biased region" description="Acidic residues" evidence="1">
    <location>
        <begin position="650"/>
        <end position="672"/>
    </location>
</feature>
<feature type="compositionally biased region" description="Basic and acidic residues" evidence="1">
    <location>
        <begin position="348"/>
        <end position="361"/>
    </location>
</feature>
<gene>
    <name evidence="2" type="ORF">C8F04DRAFT_1254231</name>
</gene>
<evidence type="ECO:0000313" key="2">
    <source>
        <dbReference type="EMBL" id="KAJ7040090.1"/>
    </source>
</evidence>
<evidence type="ECO:0000313" key="3">
    <source>
        <dbReference type="Proteomes" id="UP001218188"/>
    </source>
</evidence>
<proteinExistence type="predicted"/>
<feature type="region of interest" description="Disordered" evidence="1">
    <location>
        <begin position="215"/>
        <end position="362"/>
    </location>
</feature>
<sequence>MLSAGTPNFELEDNSSSNFGTDDPAQKRDFATKPQQPLDIYTARPGAWSIPLNFSPHLSSLAMAARPLPDRLPTLSPPPDVVPTIWSYFGHPNVAALSWYLIKGQPFNSDDTSRYLHAIAKGFTVMQHALRSLSFDSIPKRFWLIWDRYRLLLEFLGEVPAVFLSLLRAPVPSSKITIGPDFAIPAAPDPRFPEEFNFAYRVPLNNFRLVPKATIEDSSASSSKPRPRAVMQATPAGRELRPRDKPSSTASTPETLPAKRKRDPSPEEYSSGTEDESPSKAPKAKKVVVIKGPADKGKGRAKSKPVLVKEEPEAEETPSASEAETEGSKPANKRRRLDPSPSPSNNRPEVKRELKEPKLQRISDININKATDAFKKALTAKIASHKDNGPQAFHINLDLGEESPFVAIIRKEASYTGEFFSQLAPEELMHPNPDEPYTTSCDPFPLIPTEQVTAMDWPNAGIPAFGCLLCLFLNRKCIPTGFGGPCGTCVRFRFRRCEHRKTLEAMTSMFAELSSLYSAASDVTSSVIQQAAASFVRSRRARIAYDFAQKEAHEWFRHLMSHVFHCIEVLGVSAFQERFISEAGEPVVTEALQVMIDRYNLWVQKFPDAAERVEKLPVSEKDLGSFSPLRPLFTMGGVLREITEFLENALGDDDPTDDDPKDADEEPSAPEA</sequence>
<protein>
    <submittedName>
        <fullName evidence="2">Uncharacterized protein</fullName>
    </submittedName>
</protein>
<accession>A0AAD6T805</accession>
<comment type="caution">
    <text evidence="2">The sequence shown here is derived from an EMBL/GenBank/DDBJ whole genome shotgun (WGS) entry which is preliminary data.</text>
</comment>
<name>A0AAD6T805_9AGAR</name>
<feature type="region of interest" description="Disordered" evidence="1">
    <location>
        <begin position="648"/>
        <end position="672"/>
    </location>
</feature>
<feature type="region of interest" description="Disordered" evidence="1">
    <location>
        <begin position="1"/>
        <end position="36"/>
    </location>
</feature>
<reference evidence="2" key="1">
    <citation type="submission" date="2023-03" db="EMBL/GenBank/DDBJ databases">
        <title>Massive genome expansion in bonnet fungi (Mycena s.s.) driven by repeated elements and novel gene families across ecological guilds.</title>
        <authorList>
            <consortium name="Lawrence Berkeley National Laboratory"/>
            <person name="Harder C.B."/>
            <person name="Miyauchi S."/>
            <person name="Viragh M."/>
            <person name="Kuo A."/>
            <person name="Thoen E."/>
            <person name="Andreopoulos B."/>
            <person name="Lu D."/>
            <person name="Skrede I."/>
            <person name="Drula E."/>
            <person name="Henrissat B."/>
            <person name="Morin E."/>
            <person name="Kohler A."/>
            <person name="Barry K."/>
            <person name="LaButti K."/>
            <person name="Morin E."/>
            <person name="Salamov A."/>
            <person name="Lipzen A."/>
            <person name="Mereny Z."/>
            <person name="Hegedus B."/>
            <person name="Baldrian P."/>
            <person name="Stursova M."/>
            <person name="Weitz H."/>
            <person name="Taylor A."/>
            <person name="Grigoriev I.V."/>
            <person name="Nagy L.G."/>
            <person name="Martin F."/>
            <person name="Kauserud H."/>
        </authorList>
    </citation>
    <scope>NUCLEOTIDE SEQUENCE</scope>
    <source>
        <strain evidence="2">CBHHK200</strain>
    </source>
</reference>
<keyword evidence="3" id="KW-1185">Reference proteome</keyword>
<evidence type="ECO:0000256" key="1">
    <source>
        <dbReference type="SAM" id="MobiDB-lite"/>
    </source>
</evidence>
<dbReference type="EMBL" id="JARJCM010000023">
    <property type="protein sequence ID" value="KAJ7040090.1"/>
    <property type="molecule type" value="Genomic_DNA"/>
</dbReference>
<dbReference type="AlphaFoldDB" id="A0AAD6T805"/>
<organism evidence="2 3">
    <name type="scientific">Mycena alexandri</name>
    <dbReference type="NCBI Taxonomy" id="1745969"/>
    <lineage>
        <taxon>Eukaryota</taxon>
        <taxon>Fungi</taxon>
        <taxon>Dikarya</taxon>
        <taxon>Basidiomycota</taxon>
        <taxon>Agaricomycotina</taxon>
        <taxon>Agaricomycetes</taxon>
        <taxon>Agaricomycetidae</taxon>
        <taxon>Agaricales</taxon>
        <taxon>Marasmiineae</taxon>
        <taxon>Mycenaceae</taxon>
        <taxon>Mycena</taxon>
    </lineage>
</organism>
<dbReference type="Proteomes" id="UP001218188">
    <property type="component" value="Unassembled WGS sequence"/>
</dbReference>